<evidence type="ECO:0000313" key="1">
    <source>
        <dbReference type="EMBL" id="KKN06454.1"/>
    </source>
</evidence>
<comment type="caution">
    <text evidence="1">The sequence shown here is derived from an EMBL/GenBank/DDBJ whole genome shotgun (WGS) entry which is preliminary data.</text>
</comment>
<dbReference type="AlphaFoldDB" id="A0A0F9MLA3"/>
<sequence length="131" mass="14125">MPKSVRIKEIGQRLAKALVDYQGHPVKLAEKTGLAPATADRCLKGGVPKAGDLAFICERLKVSPAYLLLGHEFEGDVLTDEELKIMELWRRLADADQAAFLQILDRMAHKEEIIQSLGGPAPPKAAIAGGG</sequence>
<dbReference type="EMBL" id="LAZR01004689">
    <property type="protein sequence ID" value="KKN06454.1"/>
    <property type="molecule type" value="Genomic_DNA"/>
</dbReference>
<protein>
    <submittedName>
        <fullName evidence="1">Uncharacterized protein</fullName>
    </submittedName>
</protein>
<gene>
    <name evidence="1" type="ORF">LCGC14_1077100</name>
</gene>
<organism evidence="1">
    <name type="scientific">marine sediment metagenome</name>
    <dbReference type="NCBI Taxonomy" id="412755"/>
    <lineage>
        <taxon>unclassified sequences</taxon>
        <taxon>metagenomes</taxon>
        <taxon>ecological metagenomes</taxon>
    </lineage>
</organism>
<reference evidence="1" key="1">
    <citation type="journal article" date="2015" name="Nature">
        <title>Complex archaea that bridge the gap between prokaryotes and eukaryotes.</title>
        <authorList>
            <person name="Spang A."/>
            <person name="Saw J.H."/>
            <person name="Jorgensen S.L."/>
            <person name="Zaremba-Niedzwiedzka K."/>
            <person name="Martijn J."/>
            <person name="Lind A.E."/>
            <person name="van Eijk R."/>
            <person name="Schleper C."/>
            <person name="Guy L."/>
            <person name="Ettema T.J."/>
        </authorList>
    </citation>
    <scope>NUCLEOTIDE SEQUENCE</scope>
</reference>
<name>A0A0F9MLA3_9ZZZZ</name>
<proteinExistence type="predicted"/>
<accession>A0A0F9MLA3</accession>